<evidence type="ECO:0000313" key="3">
    <source>
        <dbReference type="EMBL" id="CAH0529595.1"/>
    </source>
</evidence>
<dbReference type="NCBIfam" id="NF008252">
    <property type="entry name" value="PRK11027.1-2"/>
    <property type="match status" value="1"/>
</dbReference>
<dbReference type="RefSeq" id="WP_237486180.1">
    <property type="nucleotide sequence ID" value="NZ_CAKLCM010000003.1"/>
</dbReference>
<proteinExistence type="inferred from homology"/>
<gene>
    <name evidence="3" type="ORF">VHP8226_03350</name>
</gene>
<evidence type="ECO:0000256" key="1">
    <source>
        <dbReference type="ARBA" id="ARBA00093464"/>
    </source>
</evidence>
<sequence length="123" mass="14252">MTETLFRHGKKRFYDANKFPRGFAKSGDFTLVEENILTTFGETMLALECGQIAPENAEEKHFTKVLLNPSKAKSKLEHTWLKYIRLARGRKAFHTLNSKSKFYDNPTKDYEYDAENDDVLEPA</sequence>
<comment type="similarity">
    <text evidence="1">Belongs to the MaoP family.</text>
</comment>
<reference evidence="3" key="1">
    <citation type="submission" date="2021-12" db="EMBL/GenBank/DDBJ databases">
        <authorList>
            <person name="Rodrigo-Torres L."/>
            <person name="Arahal R. D."/>
            <person name="Lucena T."/>
        </authorList>
    </citation>
    <scope>NUCLEOTIDE SEQUENCE</scope>
    <source>
        <strain evidence="3">CECT 8226</strain>
    </source>
</reference>
<dbReference type="Proteomes" id="UP000838160">
    <property type="component" value="Unassembled WGS sequence"/>
</dbReference>
<name>A0ABN8DKE8_9VIBR</name>
<dbReference type="EMBL" id="CAKLCM010000003">
    <property type="protein sequence ID" value="CAH0529595.1"/>
    <property type="molecule type" value="Genomic_DNA"/>
</dbReference>
<accession>A0ABN8DKE8</accession>
<evidence type="ECO:0000256" key="2">
    <source>
        <dbReference type="ARBA" id="ARBA00093628"/>
    </source>
</evidence>
<comment type="caution">
    <text evidence="3">The sequence shown here is derived from an EMBL/GenBank/DDBJ whole genome shotgun (WGS) entry which is preliminary data.</text>
</comment>
<dbReference type="Pfam" id="PF04219">
    <property type="entry name" value="DUF413"/>
    <property type="match status" value="1"/>
</dbReference>
<protein>
    <recommendedName>
        <fullName evidence="2">Macrodomain Ori protein</fullName>
    </recommendedName>
</protein>
<evidence type="ECO:0000313" key="4">
    <source>
        <dbReference type="Proteomes" id="UP000838160"/>
    </source>
</evidence>
<organism evidence="3 4">
    <name type="scientific">Vibrio hippocampi</name>
    <dbReference type="NCBI Taxonomy" id="654686"/>
    <lineage>
        <taxon>Bacteria</taxon>
        <taxon>Pseudomonadati</taxon>
        <taxon>Pseudomonadota</taxon>
        <taxon>Gammaproteobacteria</taxon>
        <taxon>Vibrionales</taxon>
        <taxon>Vibrionaceae</taxon>
        <taxon>Vibrio</taxon>
    </lineage>
</organism>
<dbReference type="InterPro" id="IPR007335">
    <property type="entry name" value="DUF413"/>
</dbReference>
<keyword evidence="4" id="KW-1185">Reference proteome</keyword>